<keyword evidence="4" id="KW-1185">Reference proteome</keyword>
<dbReference type="Proteomes" id="UP001432027">
    <property type="component" value="Unassembled WGS sequence"/>
</dbReference>
<feature type="domain" description="VWFA" evidence="2">
    <location>
        <begin position="415"/>
        <end position="596"/>
    </location>
</feature>
<feature type="domain" description="C-type lectin" evidence="1">
    <location>
        <begin position="618"/>
        <end position="736"/>
    </location>
</feature>
<protein>
    <recommendedName>
        <fullName evidence="5">C-type lectin</fullName>
    </recommendedName>
</protein>
<evidence type="ECO:0000313" key="4">
    <source>
        <dbReference type="Proteomes" id="UP001432027"/>
    </source>
</evidence>
<reference evidence="3" key="1">
    <citation type="submission" date="2023-10" db="EMBL/GenBank/DDBJ databases">
        <title>Genome assembly of Pristionchus species.</title>
        <authorList>
            <person name="Yoshida K."/>
            <person name="Sommer R.J."/>
        </authorList>
    </citation>
    <scope>NUCLEOTIDE SEQUENCE</scope>
    <source>
        <strain evidence="3">RS0144</strain>
    </source>
</reference>
<comment type="caution">
    <text evidence="3">The sequence shown here is derived from an EMBL/GenBank/DDBJ whole genome shotgun (WGS) entry which is preliminary data.</text>
</comment>
<dbReference type="SUPFAM" id="SSF53300">
    <property type="entry name" value="vWA-like"/>
    <property type="match status" value="1"/>
</dbReference>
<dbReference type="InterPro" id="IPR002035">
    <property type="entry name" value="VWF_A"/>
</dbReference>
<dbReference type="Pfam" id="PF13519">
    <property type="entry name" value="VWA_2"/>
    <property type="match status" value="1"/>
</dbReference>
<dbReference type="PROSITE" id="PS50041">
    <property type="entry name" value="C_TYPE_LECTIN_2"/>
    <property type="match status" value="1"/>
</dbReference>
<dbReference type="SMART" id="SM00327">
    <property type="entry name" value="VWA"/>
    <property type="match status" value="1"/>
</dbReference>
<dbReference type="PROSITE" id="PS50234">
    <property type="entry name" value="VWFA"/>
    <property type="match status" value="1"/>
</dbReference>
<feature type="non-terminal residue" evidence="3">
    <location>
        <position position="746"/>
    </location>
</feature>
<dbReference type="SUPFAM" id="SSF56436">
    <property type="entry name" value="C-type lectin-like"/>
    <property type="match status" value="1"/>
</dbReference>
<dbReference type="PANTHER" id="PTHR31024:SF3">
    <property type="entry name" value="C-TYPE LECTIN-RELATED"/>
    <property type="match status" value="1"/>
</dbReference>
<dbReference type="Pfam" id="PF00059">
    <property type="entry name" value="Lectin_C"/>
    <property type="match status" value="1"/>
</dbReference>
<proteinExistence type="predicted"/>
<evidence type="ECO:0000313" key="3">
    <source>
        <dbReference type="EMBL" id="GMS89897.1"/>
    </source>
</evidence>
<dbReference type="InterPro" id="IPR001304">
    <property type="entry name" value="C-type_lectin-like"/>
</dbReference>
<evidence type="ECO:0000259" key="1">
    <source>
        <dbReference type="PROSITE" id="PS50041"/>
    </source>
</evidence>
<dbReference type="EMBL" id="BTSX01000003">
    <property type="protein sequence ID" value="GMS89897.1"/>
    <property type="molecule type" value="Genomic_DNA"/>
</dbReference>
<dbReference type="CDD" id="cd00198">
    <property type="entry name" value="vWFA"/>
    <property type="match status" value="1"/>
</dbReference>
<dbReference type="InterPro" id="IPR016187">
    <property type="entry name" value="CTDL_fold"/>
</dbReference>
<accession>A0AAV5T5Z6</accession>
<dbReference type="SMART" id="SM00034">
    <property type="entry name" value="CLECT"/>
    <property type="match status" value="1"/>
</dbReference>
<evidence type="ECO:0000259" key="2">
    <source>
        <dbReference type="PROSITE" id="PS50234"/>
    </source>
</evidence>
<dbReference type="AlphaFoldDB" id="A0AAV5T5Z6"/>
<dbReference type="InterPro" id="IPR016186">
    <property type="entry name" value="C-type_lectin-like/link_sf"/>
</dbReference>
<dbReference type="InterPro" id="IPR036465">
    <property type="entry name" value="vWFA_dom_sf"/>
</dbReference>
<sequence>KRHDTRHLAPRFSFRSSHAISTMRTLEILCGLFIIVGCAEAFVFSCEESQHKLINSKLAYSTQYVCLVPSDEHFAGDVKPLKRIYAQAGSVSMSFADLLNVTCIKRTTKDPWRIVADLPVKFKCRNNHFTGLALIFTSSLPHINLAELNVTKNRTITAGEDHLFVSPLTGMRIRKHECTGSGNVSVYTGAGSGICEKRILMKSWRCADLPDRIFAFDNVITLRVDSGMELTMDYERQYIDLNLTPLDQRVAVISSGRSDNLPMLNPSSNYVSYQSWMKGEDIIVSASCAPCTFDPKYESSLRLTAYDQFWSIRSQESILNESSLTRSFNFNFYVEYITTAIAAEDLWESQDNFVLELSFRAAAEGSTPRLIEKTDAPFPTKPATAMKEIDAYCGCELDRKFGMPEGWDPTEIWLDVVIVLDTSEAMGEQSLGDASSLIDSFFGSDDGDVLTTDQNAEFYTRVGLIAMSDKAEILYNLNMTKADKVGGKTLVKKGITKINVVDAFDAALNMFNDGLKSKPDRGSTRQVVYYMTDSDPKTDLGPINQFKVSQGIIIVNNFIERGEIERPGLKELASDGYYYSDIQDNYMKTIQLFCKANCYCIPAKDPYNGRSTDPAVKASGGCFHAAPIGVPFSKARSNCVNQGGGLIASIHDEEKAEFVQRLMAQVAPKSSYFWIGYSKSDAGWNWEDESTNSYTNWDTDETSTASIARCAYIDTTSPGLYWGAGNCNTGFPSVCEFAPCSVGNKN</sequence>
<dbReference type="CDD" id="cd00037">
    <property type="entry name" value="CLECT"/>
    <property type="match status" value="1"/>
</dbReference>
<feature type="non-terminal residue" evidence="3">
    <location>
        <position position="1"/>
    </location>
</feature>
<gene>
    <name evidence="3" type="ORF">PENTCL1PPCAC_12072</name>
</gene>
<organism evidence="3 4">
    <name type="scientific">Pristionchus entomophagus</name>
    <dbReference type="NCBI Taxonomy" id="358040"/>
    <lineage>
        <taxon>Eukaryota</taxon>
        <taxon>Metazoa</taxon>
        <taxon>Ecdysozoa</taxon>
        <taxon>Nematoda</taxon>
        <taxon>Chromadorea</taxon>
        <taxon>Rhabditida</taxon>
        <taxon>Rhabditina</taxon>
        <taxon>Diplogasteromorpha</taxon>
        <taxon>Diplogasteroidea</taxon>
        <taxon>Neodiplogasteridae</taxon>
        <taxon>Pristionchus</taxon>
    </lineage>
</organism>
<name>A0AAV5T5Z6_9BILA</name>
<dbReference type="Gene3D" id="3.40.50.410">
    <property type="entry name" value="von Willebrand factor, type A domain"/>
    <property type="match status" value="1"/>
</dbReference>
<dbReference type="Gene3D" id="3.10.100.10">
    <property type="entry name" value="Mannose-Binding Protein A, subunit A"/>
    <property type="match status" value="1"/>
</dbReference>
<dbReference type="PANTHER" id="PTHR31024">
    <property type="entry name" value="C-TYPE LECTIN"/>
    <property type="match status" value="1"/>
</dbReference>
<evidence type="ECO:0008006" key="5">
    <source>
        <dbReference type="Google" id="ProtNLM"/>
    </source>
</evidence>